<sequence>MSRTVEAAKVCRQAHVTQQTRYYTYNLTAGFQPQPKAVHKAALIKDDWQPPPVSKKHRMREDRLDLSLVFKISKKNTHKRTTLRRRLSRKLSAVISLVLTKGADVDSPKAPFRDSKVSSPNCLSSLIFDATTASPPVLADWTYVITPKLEVYRLPYTNLVTYIRKALGQLYFQARNLEETWKDKLSADQPMRPVEHNVTLNDVPPKYNNPSGVTPHVRNVEFNTSERIQPLERDKKSSLTESSLMLEQVRPSERSAERGRPRMHGTRTRWEQSLSTTQSEKSHVVSPRRDVPQLVFPSQPLANLSEDSEDPLILLDEPGEITSTSGETWLRDSPTSHLGLPARFADLSWRELDNASRITSQRKASHAEGERRSSSASREALTTPKPNEDVSDEGAVTSSVMSRIFTSKPIFLSDSSKNRGNGKPK</sequence>
<keyword evidence="3" id="KW-1185">Reference proteome</keyword>
<organism evidence="2 3">
    <name type="scientific">Pisolithus tinctorius Marx 270</name>
    <dbReference type="NCBI Taxonomy" id="870435"/>
    <lineage>
        <taxon>Eukaryota</taxon>
        <taxon>Fungi</taxon>
        <taxon>Dikarya</taxon>
        <taxon>Basidiomycota</taxon>
        <taxon>Agaricomycotina</taxon>
        <taxon>Agaricomycetes</taxon>
        <taxon>Agaricomycetidae</taxon>
        <taxon>Boletales</taxon>
        <taxon>Sclerodermatineae</taxon>
        <taxon>Pisolithaceae</taxon>
        <taxon>Pisolithus</taxon>
    </lineage>
</organism>
<dbReference type="EMBL" id="KN831950">
    <property type="protein sequence ID" value="KIO11391.1"/>
    <property type="molecule type" value="Genomic_DNA"/>
</dbReference>
<protein>
    <submittedName>
        <fullName evidence="2">Uncharacterized protein</fullName>
    </submittedName>
</protein>
<proteinExistence type="predicted"/>
<gene>
    <name evidence="2" type="ORF">M404DRAFT_7337</name>
</gene>
<feature type="region of interest" description="Disordered" evidence="1">
    <location>
        <begin position="358"/>
        <end position="399"/>
    </location>
</feature>
<dbReference type="OrthoDB" id="3265918at2759"/>
<dbReference type="AlphaFoldDB" id="A0A0C3PQW0"/>
<name>A0A0C3PQW0_PISTI</name>
<accession>A0A0C3PQW0</accession>
<dbReference type="Proteomes" id="UP000054217">
    <property type="component" value="Unassembled WGS sequence"/>
</dbReference>
<dbReference type="STRING" id="870435.A0A0C3PQW0"/>
<evidence type="ECO:0000256" key="1">
    <source>
        <dbReference type="SAM" id="MobiDB-lite"/>
    </source>
</evidence>
<evidence type="ECO:0000313" key="3">
    <source>
        <dbReference type="Proteomes" id="UP000054217"/>
    </source>
</evidence>
<evidence type="ECO:0000313" key="2">
    <source>
        <dbReference type="EMBL" id="KIO11391.1"/>
    </source>
</evidence>
<feature type="region of interest" description="Disordered" evidence="1">
    <location>
        <begin position="198"/>
        <end position="217"/>
    </location>
</feature>
<dbReference type="HOGENOM" id="CLU_645766_0_0_1"/>
<feature type="region of interest" description="Disordered" evidence="1">
    <location>
        <begin position="222"/>
        <end position="288"/>
    </location>
</feature>
<reference evidence="2 3" key="1">
    <citation type="submission" date="2014-04" db="EMBL/GenBank/DDBJ databases">
        <authorList>
            <consortium name="DOE Joint Genome Institute"/>
            <person name="Kuo A."/>
            <person name="Kohler A."/>
            <person name="Costa M.D."/>
            <person name="Nagy L.G."/>
            <person name="Floudas D."/>
            <person name="Copeland A."/>
            <person name="Barry K.W."/>
            <person name="Cichocki N."/>
            <person name="Veneault-Fourrey C."/>
            <person name="LaButti K."/>
            <person name="Lindquist E.A."/>
            <person name="Lipzen A."/>
            <person name="Lundell T."/>
            <person name="Morin E."/>
            <person name="Murat C."/>
            <person name="Sun H."/>
            <person name="Tunlid A."/>
            <person name="Henrissat B."/>
            <person name="Grigoriev I.V."/>
            <person name="Hibbett D.S."/>
            <person name="Martin F."/>
            <person name="Nordberg H.P."/>
            <person name="Cantor M.N."/>
            <person name="Hua S.X."/>
        </authorList>
    </citation>
    <scope>NUCLEOTIDE SEQUENCE [LARGE SCALE GENOMIC DNA]</scope>
    <source>
        <strain evidence="2 3">Marx 270</strain>
    </source>
</reference>
<reference evidence="3" key="2">
    <citation type="submission" date="2015-01" db="EMBL/GenBank/DDBJ databases">
        <title>Evolutionary Origins and Diversification of the Mycorrhizal Mutualists.</title>
        <authorList>
            <consortium name="DOE Joint Genome Institute"/>
            <consortium name="Mycorrhizal Genomics Consortium"/>
            <person name="Kohler A."/>
            <person name="Kuo A."/>
            <person name="Nagy L.G."/>
            <person name="Floudas D."/>
            <person name="Copeland A."/>
            <person name="Barry K.W."/>
            <person name="Cichocki N."/>
            <person name="Veneault-Fourrey C."/>
            <person name="LaButti K."/>
            <person name="Lindquist E.A."/>
            <person name="Lipzen A."/>
            <person name="Lundell T."/>
            <person name="Morin E."/>
            <person name="Murat C."/>
            <person name="Riley R."/>
            <person name="Ohm R."/>
            <person name="Sun H."/>
            <person name="Tunlid A."/>
            <person name="Henrissat B."/>
            <person name="Grigoriev I.V."/>
            <person name="Hibbett D.S."/>
            <person name="Martin F."/>
        </authorList>
    </citation>
    <scope>NUCLEOTIDE SEQUENCE [LARGE SCALE GENOMIC DNA]</scope>
    <source>
        <strain evidence="3">Marx 270</strain>
    </source>
</reference>
<feature type="compositionally biased region" description="Basic and acidic residues" evidence="1">
    <location>
        <begin position="250"/>
        <end position="260"/>
    </location>
</feature>
<dbReference type="InParanoid" id="A0A0C3PQW0"/>
<feature type="compositionally biased region" description="Basic and acidic residues" evidence="1">
    <location>
        <begin position="229"/>
        <end position="238"/>
    </location>
</feature>